<evidence type="ECO:0000256" key="2">
    <source>
        <dbReference type="SAM" id="MobiDB-lite"/>
    </source>
</evidence>
<proteinExistence type="predicted"/>
<evidence type="ECO:0000313" key="4">
    <source>
        <dbReference type="Proteomes" id="UP000054988"/>
    </source>
</evidence>
<dbReference type="GO" id="GO:0016491">
    <property type="term" value="F:oxidoreductase activity"/>
    <property type="evidence" value="ECO:0007669"/>
    <property type="project" value="UniProtKB-KW"/>
</dbReference>
<comment type="caution">
    <text evidence="3">The sequence shown here is derived from an EMBL/GenBank/DDBJ whole genome shotgun (WGS) entry which is preliminary data.</text>
</comment>
<evidence type="ECO:0000313" key="3">
    <source>
        <dbReference type="EMBL" id="KTB45375.1"/>
    </source>
</evidence>
<dbReference type="EMBL" id="LATX01000716">
    <property type="protein sequence ID" value="KTB45375.1"/>
    <property type="molecule type" value="Genomic_DNA"/>
</dbReference>
<protein>
    <recommendedName>
        <fullName evidence="5">Oxidoreductase AflY</fullName>
    </recommendedName>
</protein>
<accession>A0A0W0G9Z1</accession>
<sequence length="475" mass="52739">MTQTFDLWPNPALPPSQFSPVRSPGPTPESTKTLRDVLRKNHENWHCFYDEHGRHNYYSAYIAFFTSIVQAIGSARAVEEYVFSKEANFGAKNKEVSHNRCPSSHPTHAKVEIEQGGTPEMLSRLQAGIMHAHIHVGYGAEFGLPGMVVEGLAEAAVSEPDSTAVIPPTLWDEPQNPSSLTAKLSSVLSLGGSATSAEKKEEVTPFNILDLVIADSAIQPQSMGLETMYSDVQRTSGAKIAEHVSKWTFSSLQPNNEEIQQKIEQLHFALTLMYAAAGYKGAEEGQFNADFLACHFVTSGIFLPSLVTYLSAANQVRLLKAYYGACLSWYVSIGKPQLDCRPLFADETLAHPQPPEEEEVKKRTHRHALPRAENPNPWTWILREGIVNPDDHVPKCQRALAHYANLYGTRERGSMSLRAEADASGIKNLEEMDGTLFLRAAALTQQRLGRDREVVPKLQIYWDRRGYLGGGDDSY</sequence>
<gene>
    <name evidence="3" type="ORF">WG66_2058</name>
</gene>
<dbReference type="AlphaFoldDB" id="A0A0W0G9Z1"/>
<evidence type="ECO:0008006" key="5">
    <source>
        <dbReference type="Google" id="ProtNLM"/>
    </source>
</evidence>
<feature type="region of interest" description="Disordered" evidence="2">
    <location>
        <begin position="1"/>
        <end position="32"/>
    </location>
</feature>
<dbReference type="Pfam" id="PF14027">
    <property type="entry name" value="Questin_oxidase"/>
    <property type="match status" value="1"/>
</dbReference>
<evidence type="ECO:0000256" key="1">
    <source>
        <dbReference type="ARBA" id="ARBA00023002"/>
    </source>
</evidence>
<dbReference type="Proteomes" id="UP000054988">
    <property type="component" value="Unassembled WGS sequence"/>
</dbReference>
<reference evidence="3 4" key="1">
    <citation type="submission" date="2015-12" db="EMBL/GenBank/DDBJ databases">
        <title>Draft genome sequence of Moniliophthora roreri, the causal agent of frosty pod rot of cacao.</title>
        <authorList>
            <person name="Aime M.C."/>
            <person name="Diaz-Valderrama J.R."/>
            <person name="Kijpornyongpan T."/>
            <person name="Phillips-Mora W."/>
        </authorList>
    </citation>
    <scope>NUCLEOTIDE SEQUENCE [LARGE SCALE GENOMIC DNA]</scope>
    <source>
        <strain evidence="3 4">MCA 2952</strain>
    </source>
</reference>
<dbReference type="InterPro" id="IPR025337">
    <property type="entry name" value="Questin_oxidase-like"/>
</dbReference>
<dbReference type="PANTHER" id="PTHR35870">
    <property type="entry name" value="PROTEIN, PUTATIVE (AFU_ORTHOLOGUE AFUA_5G03330)-RELATED"/>
    <property type="match status" value="1"/>
</dbReference>
<organism evidence="3 4">
    <name type="scientific">Moniliophthora roreri</name>
    <name type="common">Frosty pod rot fungus</name>
    <name type="synonym">Monilia roreri</name>
    <dbReference type="NCBI Taxonomy" id="221103"/>
    <lineage>
        <taxon>Eukaryota</taxon>
        <taxon>Fungi</taxon>
        <taxon>Dikarya</taxon>
        <taxon>Basidiomycota</taxon>
        <taxon>Agaricomycotina</taxon>
        <taxon>Agaricomycetes</taxon>
        <taxon>Agaricomycetidae</taxon>
        <taxon>Agaricales</taxon>
        <taxon>Marasmiineae</taxon>
        <taxon>Marasmiaceae</taxon>
        <taxon>Moniliophthora</taxon>
    </lineage>
</organism>
<dbReference type="eggNOG" id="ENOG502S69W">
    <property type="taxonomic scope" value="Eukaryota"/>
</dbReference>
<keyword evidence="1" id="KW-0560">Oxidoreductase</keyword>
<dbReference type="PANTHER" id="PTHR35870:SF1">
    <property type="entry name" value="PROTEIN, PUTATIVE (AFU_ORTHOLOGUE AFUA_5G03330)-RELATED"/>
    <property type="match status" value="1"/>
</dbReference>
<name>A0A0W0G9Z1_MONRR</name>